<evidence type="ECO:0000313" key="2">
    <source>
        <dbReference type="Proteomes" id="UP001328107"/>
    </source>
</evidence>
<keyword evidence="2" id="KW-1185">Reference proteome</keyword>
<dbReference type="AlphaFoldDB" id="A0AAN5D7L8"/>
<gene>
    <name evidence="1" type="ORF">PMAYCL1PPCAC_28506</name>
</gene>
<accession>A0AAN5D7L8</accession>
<dbReference type="Proteomes" id="UP001328107">
    <property type="component" value="Unassembled WGS sequence"/>
</dbReference>
<proteinExistence type="predicted"/>
<protein>
    <submittedName>
        <fullName evidence="1">Uncharacterized protein</fullName>
    </submittedName>
</protein>
<comment type="caution">
    <text evidence="1">The sequence shown here is derived from an EMBL/GenBank/DDBJ whole genome shotgun (WGS) entry which is preliminary data.</text>
</comment>
<organism evidence="1 2">
    <name type="scientific">Pristionchus mayeri</name>
    <dbReference type="NCBI Taxonomy" id="1317129"/>
    <lineage>
        <taxon>Eukaryota</taxon>
        <taxon>Metazoa</taxon>
        <taxon>Ecdysozoa</taxon>
        <taxon>Nematoda</taxon>
        <taxon>Chromadorea</taxon>
        <taxon>Rhabditida</taxon>
        <taxon>Rhabditina</taxon>
        <taxon>Diplogasteromorpha</taxon>
        <taxon>Diplogasteroidea</taxon>
        <taxon>Neodiplogasteridae</taxon>
        <taxon>Pristionchus</taxon>
    </lineage>
</organism>
<feature type="non-terminal residue" evidence="1">
    <location>
        <position position="1"/>
    </location>
</feature>
<dbReference type="EMBL" id="BTRK01000006">
    <property type="protein sequence ID" value="GMR58311.1"/>
    <property type="molecule type" value="Genomic_DNA"/>
</dbReference>
<evidence type="ECO:0000313" key="1">
    <source>
        <dbReference type="EMBL" id="GMR58311.1"/>
    </source>
</evidence>
<sequence>QVKDRESMSKDEFEKNRERYCGDNKLCSKMINIDYFASKFDKLTKGLTDFTRLAAMCTSDLGGFSLCPPTHKRSMYDTPEFPELRLEEETKRNFNRLLHSMTKPEL</sequence>
<reference evidence="2" key="1">
    <citation type="submission" date="2022-10" db="EMBL/GenBank/DDBJ databases">
        <title>Genome assembly of Pristionchus species.</title>
        <authorList>
            <person name="Yoshida K."/>
            <person name="Sommer R.J."/>
        </authorList>
    </citation>
    <scope>NUCLEOTIDE SEQUENCE [LARGE SCALE GENOMIC DNA]</scope>
    <source>
        <strain evidence="2">RS5460</strain>
    </source>
</reference>
<name>A0AAN5D7L8_9BILA</name>